<dbReference type="SUPFAM" id="SSF47413">
    <property type="entry name" value="lambda repressor-like DNA-binding domains"/>
    <property type="match status" value="1"/>
</dbReference>
<dbReference type="EMBL" id="AACWFZ010000007">
    <property type="protein sequence ID" value="EAM8466456.1"/>
    <property type="molecule type" value="Genomic_DNA"/>
</dbReference>
<comment type="caution">
    <text evidence="1">The sequence shown here is derived from an EMBL/GenBank/DDBJ whole genome shotgun (WGS) entry which is preliminary data.</text>
</comment>
<sequence length="117" mass="12629">MISKTNQGDVDKNIPPAIDHDAEMIEELRTDPAYAEIYLQTALEDIYEPGGVGAFLIALRQIVEARGGVGEIAQKSGLARQNIYRALSENGNPTLTTITEITRAAGVRLSPAHQIKG</sequence>
<evidence type="ECO:0000313" key="1">
    <source>
        <dbReference type="EMBL" id="EAM8466456.1"/>
    </source>
</evidence>
<dbReference type="PANTHER" id="PTHR40275:SF1">
    <property type="entry name" value="SSL7038 PROTEIN"/>
    <property type="match status" value="1"/>
</dbReference>
<dbReference type="NCBIfam" id="TIGR02684">
    <property type="entry name" value="dnstrm_HI1420"/>
    <property type="match status" value="1"/>
</dbReference>
<dbReference type="InterPro" id="IPR010982">
    <property type="entry name" value="Lambda_DNA-bd_dom_sf"/>
</dbReference>
<dbReference type="Pfam" id="PF21716">
    <property type="entry name" value="dnstrm_HI1420"/>
    <property type="match status" value="1"/>
</dbReference>
<proteinExistence type="predicted"/>
<accession>A0A5T2WV08</accession>
<dbReference type="GO" id="GO:0003677">
    <property type="term" value="F:DNA binding"/>
    <property type="evidence" value="ECO:0007669"/>
    <property type="project" value="InterPro"/>
</dbReference>
<name>A0A5T2WV08_SALER</name>
<protein>
    <submittedName>
        <fullName evidence="1">Putative addiction module antidote protein</fullName>
    </submittedName>
</protein>
<dbReference type="InterPro" id="IPR014057">
    <property type="entry name" value="HI1420"/>
</dbReference>
<dbReference type="AlphaFoldDB" id="A0A5T2WV08"/>
<dbReference type="PANTHER" id="PTHR40275">
    <property type="entry name" value="SSL7038 PROTEIN"/>
    <property type="match status" value="1"/>
</dbReference>
<gene>
    <name evidence="1" type="ORF">AKL90_08235</name>
</gene>
<reference evidence="1" key="1">
    <citation type="submission" date="2018-07" db="EMBL/GenBank/DDBJ databases">
        <authorList>
            <consortium name="GenomeTrakr network: Whole genome sequencing for foodborne pathogen traceback"/>
        </authorList>
    </citation>
    <scope>NUCLEOTIDE SEQUENCE</scope>
    <source>
        <strain evidence="1">FLUFL-1857</strain>
    </source>
</reference>
<organism evidence="1">
    <name type="scientific">Salmonella enterica</name>
    <name type="common">Salmonella choleraesuis</name>
    <dbReference type="NCBI Taxonomy" id="28901"/>
    <lineage>
        <taxon>Bacteria</taxon>
        <taxon>Pseudomonadati</taxon>
        <taxon>Pseudomonadota</taxon>
        <taxon>Gammaproteobacteria</taxon>
        <taxon>Enterobacterales</taxon>
        <taxon>Enterobacteriaceae</taxon>
        <taxon>Salmonella</taxon>
    </lineage>
</organism>